<feature type="compositionally biased region" description="Low complexity" evidence="1">
    <location>
        <begin position="37"/>
        <end position="47"/>
    </location>
</feature>
<comment type="caution">
    <text evidence="2">The sequence shown here is derived from an EMBL/GenBank/DDBJ whole genome shotgun (WGS) entry which is preliminary data.</text>
</comment>
<feature type="region of interest" description="Disordered" evidence="1">
    <location>
        <begin position="34"/>
        <end position="82"/>
    </location>
</feature>
<proteinExistence type="predicted"/>
<reference evidence="2 3" key="1">
    <citation type="submission" date="2024-02" db="EMBL/GenBank/DDBJ databases">
        <authorList>
            <person name="Chen Y."/>
            <person name="Shah S."/>
            <person name="Dougan E. K."/>
            <person name="Thang M."/>
            <person name="Chan C."/>
        </authorList>
    </citation>
    <scope>NUCLEOTIDE SEQUENCE [LARGE SCALE GENOMIC DNA]</scope>
</reference>
<name>A0ABP0Q129_9DINO</name>
<dbReference type="EMBL" id="CAXAMM010038862">
    <property type="protein sequence ID" value="CAK9081558.1"/>
    <property type="molecule type" value="Genomic_DNA"/>
</dbReference>
<protein>
    <submittedName>
        <fullName evidence="2">Uncharacterized protein</fullName>
    </submittedName>
</protein>
<sequence length="102" mass="11342">MSLLVNPEAQLLQEVMLKDQRAFAYKMLMLRRAKSNPPATRPARTAALKPHTSVSPPRTRPAPTMSRAVRGADRPPSVPWDGRSVVFVPARPRTDISGWATR</sequence>
<evidence type="ECO:0000313" key="2">
    <source>
        <dbReference type="EMBL" id="CAK9081558.1"/>
    </source>
</evidence>
<gene>
    <name evidence="2" type="ORF">SCF082_LOCUS38805</name>
</gene>
<accession>A0ABP0Q129</accession>
<evidence type="ECO:0000313" key="3">
    <source>
        <dbReference type="Proteomes" id="UP001642464"/>
    </source>
</evidence>
<dbReference type="Proteomes" id="UP001642464">
    <property type="component" value="Unassembled WGS sequence"/>
</dbReference>
<evidence type="ECO:0000256" key="1">
    <source>
        <dbReference type="SAM" id="MobiDB-lite"/>
    </source>
</evidence>
<keyword evidence="3" id="KW-1185">Reference proteome</keyword>
<organism evidence="2 3">
    <name type="scientific">Durusdinium trenchii</name>
    <dbReference type="NCBI Taxonomy" id="1381693"/>
    <lineage>
        <taxon>Eukaryota</taxon>
        <taxon>Sar</taxon>
        <taxon>Alveolata</taxon>
        <taxon>Dinophyceae</taxon>
        <taxon>Suessiales</taxon>
        <taxon>Symbiodiniaceae</taxon>
        <taxon>Durusdinium</taxon>
    </lineage>
</organism>